<reference evidence="13 15" key="2">
    <citation type="journal article" date="2013" name="Nature">
        <title>Insights into bilaterian evolution from three spiralian genomes.</title>
        <authorList>
            <person name="Simakov O."/>
            <person name="Marletaz F."/>
            <person name="Cho S.J."/>
            <person name="Edsinger-Gonzales E."/>
            <person name="Havlak P."/>
            <person name="Hellsten U."/>
            <person name="Kuo D.H."/>
            <person name="Larsson T."/>
            <person name="Lv J."/>
            <person name="Arendt D."/>
            <person name="Savage R."/>
            <person name="Osoegawa K."/>
            <person name="de Jong P."/>
            <person name="Grimwood J."/>
            <person name="Chapman J.A."/>
            <person name="Shapiro H."/>
            <person name="Aerts A."/>
            <person name="Otillar R.P."/>
            <person name="Terry A.Y."/>
            <person name="Boore J.L."/>
            <person name="Grigoriev I.V."/>
            <person name="Lindberg D.R."/>
            <person name="Seaver E.C."/>
            <person name="Weisblat D.A."/>
            <person name="Putnam N.H."/>
            <person name="Rokhsar D.S."/>
        </authorList>
    </citation>
    <scope>NUCLEOTIDE SEQUENCE</scope>
</reference>
<evidence type="ECO:0000313" key="15">
    <source>
        <dbReference type="Proteomes" id="UP000015101"/>
    </source>
</evidence>
<dbReference type="Proteomes" id="UP000015101">
    <property type="component" value="Unassembled WGS sequence"/>
</dbReference>
<evidence type="ECO:0000256" key="7">
    <source>
        <dbReference type="ARBA" id="ARBA00040944"/>
    </source>
</evidence>
<accession>T1G0Z2</accession>
<keyword evidence="5" id="KW-0256">Endoplasmic reticulum</keyword>
<dbReference type="CTD" id="20214740"/>
<organism evidence="14 15">
    <name type="scientific">Helobdella robusta</name>
    <name type="common">Californian leech</name>
    <dbReference type="NCBI Taxonomy" id="6412"/>
    <lineage>
        <taxon>Eukaryota</taxon>
        <taxon>Metazoa</taxon>
        <taxon>Spiralia</taxon>
        <taxon>Lophotrochozoa</taxon>
        <taxon>Annelida</taxon>
        <taxon>Clitellata</taxon>
        <taxon>Hirudinea</taxon>
        <taxon>Rhynchobdellida</taxon>
        <taxon>Glossiphoniidae</taxon>
        <taxon>Helobdella</taxon>
    </lineage>
</organism>
<keyword evidence="4 11" id="KW-0732">Signal</keyword>
<reference evidence="15" key="1">
    <citation type="submission" date="2012-12" db="EMBL/GenBank/DDBJ databases">
        <authorList>
            <person name="Hellsten U."/>
            <person name="Grimwood J."/>
            <person name="Chapman J.A."/>
            <person name="Shapiro H."/>
            <person name="Aerts A."/>
            <person name="Otillar R.P."/>
            <person name="Terry A.Y."/>
            <person name="Boore J.L."/>
            <person name="Simakov O."/>
            <person name="Marletaz F."/>
            <person name="Cho S.-J."/>
            <person name="Edsinger-Gonzales E."/>
            <person name="Havlak P."/>
            <person name="Kuo D.-H."/>
            <person name="Larsson T."/>
            <person name="Lv J."/>
            <person name="Arendt D."/>
            <person name="Savage R."/>
            <person name="Osoegawa K."/>
            <person name="de Jong P."/>
            <person name="Lindberg D.R."/>
            <person name="Seaver E.C."/>
            <person name="Weisblat D.A."/>
            <person name="Putnam N.H."/>
            <person name="Grigoriev I.V."/>
            <person name="Rokhsar D.S."/>
        </authorList>
    </citation>
    <scope>NUCLEOTIDE SEQUENCE</scope>
</reference>
<comment type="catalytic activity">
    <reaction evidence="10">
        <text>L-threonyl-[protein] + UDP-N-acetyl-alpha-D-glucosamine = 3-O-(N-acetyl-beta-D-glucosaminyl)-L-threonyl-[protein] + UDP + H(+)</text>
        <dbReference type="Rhea" id="RHEA:48908"/>
        <dbReference type="Rhea" id="RHEA-COMP:11060"/>
        <dbReference type="Rhea" id="RHEA-COMP:12252"/>
        <dbReference type="ChEBI" id="CHEBI:15378"/>
        <dbReference type="ChEBI" id="CHEBI:30013"/>
        <dbReference type="ChEBI" id="CHEBI:57705"/>
        <dbReference type="ChEBI" id="CHEBI:58223"/>
        <dbReference type="ChEBI" id="CHEBI:90840"/>
        <dbReference type="EC" id="2.4.1.255"/>
    </reaction>
</comment>
<comment type="catalytic activity">
    <reaction evidence="9">
        <text>L-seryl-[protein] + UDP-N-acetyl-alpha-D-glucosamine = 3-O-(N-acetyl-beta-D-glucosaminyl)-L-seryl-[protein] + UDP + H(+)</text>
        <dbReference type="Rhea" id="RHEA:48904"/>
        <dbReference type="Rhea" id="RHEA-COMP:9863"/>
        <dbReference type="Rhea" id="RHEA-COMP:12251"/>
        <dbReference type="ChEBI" id="CHEBI:15378"/>
        <dbReference type="ChEBI" id="CHEBI:29999"/>
        <dbReference type="ChEBI" id="CHEBI:57705"/>
        <dbReference type="ChEBI" id="CHEBI:58223"/>
        <dbReference type="ChEBI" id="CHEBI:90838"/>
        <dbReference type="EC" id="2.4.1.255"/>
    </reaction>
</comment>
<gene>
    <name evidence="14" type="primary">20214740</name>
    <name evidence="13" type="ORF">HELRODRAFT_72380</name>
</gene>
<feature type="signal peptide" evidence="11">
    <location>
        <begin position="1"/>
        <end position="22"/>
    </location>
</feature>
<dbReference type="GO" id="GO:0097363">
    <property type="term" value="F:protein O-acetylglucosaminyltransferase activity"/>
    <property type="evidence" value="ECO:0000318"/>
    <property type="project" value="GO_Central"/>
</dbReference>
<name>T1G0Z2_HELRO</name>
<feature type="domain" description="Glycosyltransferase 61 catalytic" evidence="12">
    <location>
        <begin position="348"/>
        <end position="439"/>
    </location>
</feature>
<dbReference type="PANTHER" id="PTHR20961">
    <property type="entry name" value="GLYCOSYLTRANSFERASE"/>
    <property type="match status" value="1"/>
</dbReference>
<evidence type="ECO:0000256" key="2">
    <source>
        <dbReference type="ARBA" id="ARBA00022676"/>
    </source>
</evidence>
<dbReference type="eggNOG" id="KOG4698">
    <property type="taxonomic scope" value="Eukaryota"/>
</dbReference>
<evidence type="ECO:0000313" key="14">
    <source>
        <dbReference type="EnsemblMetazoa" id="HelroP72380"/>
    </source>
</evidence>
<evidence type="ECO:0000256" key="4">
    <source>
        <dbReference type="ARBA" id="ARBA00022729"/>
    </source>
</evidence>
<proteinExistence type="predicted"/>
<feature type="chain" id="PRO_5010981109" description="EGF domain-specific O-linked N-acetylglucosamine transferase" evidence="11">
    <location>
        <begin position="23"/>
        <end position="540"/>
    </location>
</feature>
<evidence type="ECO:0000256" key="9">
    <source>
        <dbReference type="ARBA" id="ARBA00048317"/>
    </source>
</evidence>
<dbReference type="Pfam" id="PF04577">
    <property type="entry name" value="Glyco_transf_61"/>
    <property type="match status" value="1"/>
</dbReference>
<dbReference type="EMBL" id="KB095858">
    <property type="protein sequence ID" value="ESO10734.1"/>
    <property type="molecule type" value="Genomic_DNA"/>
</dbReference>
<evidence type="ECO:0000256" key="6">
    <source>
        <dbReference type="ARBA" id="ARBA00023180"/>
    </source>
</evidence>
<dbReference type="HOGENOM" id="CLU_039300_0_0_1"/>
<evidence type="ECO:0000256" key="1">
    <source>
        <dbReference type="ARBA" id="ARBA00011970"/>
    </source>
</evidence>
<dbReference type="KEGG" id="hro:HELRODRAFT_72380"/>
<sequence>MHTHIFCYFIILINFKVKFSNCNDRLSELNLPENHIAPYLNNHPDVKKACLENESCPYLKHVTSKACWGYEDSCSEVDIIKRHKCFEPGWWNFTGKEQDEFYWRTADFGYIKKKKNQLAYACQNENKVFRSSLRCVKHMRFCKAENIYINLKNVNFTNSTERLFQRDIFKPGDIGGDCVVNSNLLYTNGSHRQSLSSWYEELKGFSELNFNPLESTEKCDVVIDEPTIIMKPDIGHNMCHHFLDFVNLYESQHLNGSFDTNVQIIFWDTSNATYVDYFKTMFQVFTSKPTIQLNQFAGKSICLKDVFFSFPSKMLFGIYYHMMLMPGCMGSALIQAFSEHTLHRLGVTQDLKGRKIRITMLSRKASRRVTTNEDELIASISRLPNVQAILIDYNTIISKFIHAYVVIKRFQITHNTDILIGIHGAGLTHSLFLPNWATVYELFNCESGQYRNIARIRGVNHLTTEDKDKVKIYPDTSHPSVYGFLRFHNYSIDVGEFVRIVNKAIETVQNHPEYVTAVENLVKTNENGRLNGGFAGKKEL</sequence>
<dbReference type="STRING" id="6412.T1G0Z2"/>
<keyword evidence="15" id="KW-1185">Reference proteome</keyword>
<dbReference type="PANTHER" id="PTHR20961:SF148">
    <property type="entry name" value="EGF DOMAIN-SPECIFIC O-LINKED N-ACETYLGLUCOSAMINE TRANSFERASE"/>
    <property type="match status" value="1"/>
</dbReference>
<dbReference type="FunCoup" id="T1G0Z2">
    <property type="interactions" value="244"/>
</dbReference>
<dbReference type="AlphaFoldDB" id="T1G0Z2"/>
<dbReference type="GO" id="GO:0005788">
    <property type="term" value="C:endoplasmic reticulum lumen"/>
    <property type="evidence" value="ECO:0000318"/>
    <property type="project" value="GO_Central"/>
</dbReference>
<evidence type="ECO:0000256" key="10">
    <source>
        <dbReference type="ARBA" id="ARBA00049432"/>
    </source>
</evidence>
<dbReference type="GeneID" id="20214740"/>
<evidence type="ECO:0000256" key="3">
    <source>
        <dbReference type="ARBA" id="ARBA00022679"/>
    </source>
</evidence>
<dbReference type="EnsemblMetazoa" id="HelroT72380">
    <property type="protein sequence ID" value="HelroP72380"/>
    <property type="gene ID" value="HelroG72380"/>
</dbReference>
<dbReference type="InParanoid" id="T1G0Z2"/>
<reference evidence="14" key="3">
    <citation type="submission" date="2015-06" db="UniProtKB">
        <authorList>
            <consortium name="EnsemblMetazoa"/>
        </authorList>
    </citation>
    <scope>IDENTIFICATION</scope>
</reference>
<keyword evidence="6" id="KW-0325">Glycoprotein</keyword>
<evidence type="ECO:0000259" key="12">
    <source>
        <dbReference type="Pfam" id="PF04577"/>
    </source>
</evidence>
<dbReference type="RefSeq" id="XP_009011003.1">
    <property type="nucleotide sequence ID" value="XM_009012755.1"/>
</dbReference>
<evidence type="ECO:0000313" key="13">
    <source>
        <dbReference type="EMBL" id="ESO10734.1"/>
    </source>
</evidence>
<dbReference type="OrthoDB" id="529273at2759"/>
<protein>
    <recommendedName>
        <fullName evidence="7">EGF domain-specific O-linked N-acetylglucosamine transferase</fullName>
        <ecNumber evidence="1">2.4.1.255</ecNumber>
    </recommendedName>
    <alternativeName>
        <fullName evidence="8">Extracellular O-linked N-acetylglucosamine transferase</fullName>
    </alternativeName>
</protein>
<dbReference type="EC" id="2.4.1.255" evidence="1"/>
<keyword evidence="2" id="KW-0328">Glycosyltransferase</keyword>
<dbReference type="OMA" id="NCEDEAC"/>
<evidence type="ECO:0000256" key="11">
    <source>
        <dbReference type="SAM" id="SignalP"/>
    </source>
</evidence>
<evidence type="ECO:0000256" key="8">
    <source>
        <dbReference type="ARBA" id="ARBA00042574"/>
    </source>
</evidence>
<dbReference type="EMBL" id="AMQM01002737">
    <property type="status" value="NOT_ANNOTATED_CDS"/>
    <property type="molecule type" value="Genomic_DNA"/>
</dbReference>
<dbReference type="InterPro" id="IPR007657">
    <property type="entry name" value="Glycosyltransferase_61"/>
</dbReference>
<keyword evidence="3" id="KW-0808">Transferase</keyword>
<evidence type="ECO:0000256" key="5">
    <source>
        <dbReference type="ARBA" id="ARBA00022824"/>
    </source>
</evidence>
<dbReference type="InterPro" id="IPR049625">
    <property type="entry name" value="Glyco_transf_61_cat"/>
</dbReference>